<evidence type="ECO:0000256" key="8">
    <source>
        <dbReference type="ARBA" id="ARBA00022989"/>
    </source>
</evidence>
<comment type="subunit">
    <text evidence="2">The complex is composed of two ATP-binding proteins (CysA), two transmembrane proteins (CysT and CysW) and a solute-binding protein (CysP).</text>
</comment>
<evidence type="ECO:0000256" key="2">
    <source>
        <dbReference type="ARBA" id="ARBA00011779"/>
    </source>
</evidence>
<keyword evidence="3 13" id="KW-0813">Transport</keyword>
<dbReference type="EMBL" id="CP069534">
    <property type="protein sequence ID" value="QRP71499.1"/>
    <property type="molecule type" value="Genomic_DNA"/>
</dbReference>
<dbReference type="InterPro" id="IPR035906">
    <property type="entry name" value="MetI-like_sf"/>
</dbReference>
<evidence type="ECO:0000259" key="14">
    <source>
        <dbReference type="PROSITE" id="PS50893"/>
    </source>
</evidence>
<feature type="transmembrane region" description="Helical" evidence="13">
    <location>
        <begin position="12"/>
        <end position="34"/>
    </location>
</feature>
<evidence type="ECO:0000256" key="5">
    <source>
        <dbReference type="ARBA" id="ARBA00022692"/>
    </source>
</evidence>
<keyword evidence="8 13" id="KW-1133">Transmembrane helix</keyword>
<feature type="transmembrane region" description="Helical" evidence="13">
    <location>
        <begin position="226"/>
        <end position="250"/>
    </location>
</feature>
<dbReference type="Pfam" id="PF03459">
    <property type="entry name" value="TOBE"/>
    <property type="match status" value="1"/>
</dbReference>
<dbReference type="InterPro" id="IPR003439">
    <property type="entry name" value="ABC_transporter-like_ATP-bd"/>
</dbReference>
<evidence type="ECO:0000313" key="17">
    <source>
        <dbReference type="EMBL" id="QRP71499.1"/>
    </source>
</evidence>
<dbReference type="GO" id="GO:0015419">
    <property type="term" value="F:ABC-type sulfate transporter activity"/>
    <property type="evidence" value="ECO:0007669"/>
    <property type="project" value="InterPro"/>
</dbReference>
<feature type="domain" description="Mop" evidence="16">
    <location>
        <begin position="513"/>
        <end position="579"/>
    </location>
</feature>
<dbReference type="Pfam" id="PF00528">
    <property type="entry name" value="BPD_transp_1"/>
    <property type="match status" value="1"/>
</dbReference>
<proteinExistence type="inferred from homology"/>
<dbReference type="PROSITE" id="PS50928">
    <property type="entry name" value="ABC_TM1"/>
    <property type="match status" value="1"/>
</dbReference>
<evidence type="ECO:0000256" key="12">
    <source>
        <dbReference type="PROSITE-ProRule" id="PRU01213"/>
    </source>
</evidence>
<dbReference type="InterPro" id="IPR000515">
    <property type="entry name" value="MetI-like"/>
</dbReference>
<keyword evidence="9" id="KW-0764">Sulfate transport</keyword>
<dbReference type="GO" id="GO:0016887">
    <property type="term" value="F:ATP hydrolysis activity"/>
    <property type="evidence" value="ECO:0007669"/>
    <property type="project" value="InterPro"/>
</dbReference>
<keyword evidence="6" id="KW-0547">Nucleotide-binding</keyword>
<evidence type="ECO:0000256" key="3">
    <source>
        <dbReference type="ARBA" id="ARBA00022448"/>
    </source>
</evidence>
<dbReference type="SUPFAM" id="SSF50331">
    <property type="entry name" value="MOP-like"/>
    <property type="match status" value="1"/>
</dbReference>
<dbReference type="Proteomes" id="UP000617681">
    <property type="component" value="Chromosome"/>
</dbReference>
<dbReference type="Pfam" id="PF00005">
    <property type="entry name" value="ABC_tran"/>
    <property type="match status" value="1"/>
</dbReference>
<organism evidence="17 18">
    <name type="scientific">Corynebacterium glucuronolyticum</name>
    <dbReference type="NCBI Taxonomy" id="39791"/>
    <lineage>
        <taxon>Bacteria</taxon>
        <taxon>Bacillati</taxon>
        <taxon>Actinomycetota</taxon>
        <taxon>Actinomycetes</taxon>
        <taxon>Mycobacteriales</taxon>
        <taxon>Corynebacteriaceae</taxon>
        <taxon>Corynebacterium</taxon>
    </lineage>
</organism>
<evidence type="ECO:0000259" key="15">
    <source>
        <dbReference type="PROSITE" id="PS50928"/>
    </source>
</evidence>
<evidence type="ECO:0000256" key="10">
    <source>
        <dbReference type="ARBA" id="ARBA00023136"/>
    </source>
</evidence>
<dbReference type="InterPro" id="IPR004606">
    <property type="entry name" value="Mop_domain"/>
</dbReference>
<feature type="transmembrane region" description="Helical" evidence="13">
    <location>
        <begin position="54"/>
        <end position="73"/>
    </location>
</feature>
<dbReference type="GO" id="GO:0005886">
    <property type="term" value="C:plasma membrane"/>
    <property type="evidence" value="ECO:0007669"/>
    <property type="project" value="UniProtKB-SubCell"/>
</dbReference>
<evidence type="ECO:0000256" key="13">
    <source>
        <dbReference type="RuleBase" id="RU363032"/>
    </source>
</evidence>
<dbReference type="InterPro" id="IPR005116">
    <property type="entry name" value="Transp-assoc_OB_typ1"/>
</dbReference>
<keyword evidence="4 12" id="KW-0500">Molybdenum</keyword>
<accession>A0AAX1LC79</accession>
<dbReference type="AlphaFoldDB" id="A0AAX1LC79"/>
<keyword evidence="10 13" id="KW-0472">Membrane</keyword>
<evidence type="ECO:0000256" key="4">
    <source>
        <dbReference type="ARBA" id="ARBA00022505"/>
    </source>
</evidence>
<protein>
    <submittedName>
        <fullName evidence="17">ABC transporter permease subunit</fullName>
    </submittedName>
</protein>
<dbReference type="Gene3D" id="1.10.3720.10">
    <property type="entry name" value="MetI-like"/>
    <property type="match status" value="1"/>
</dbReference>
<feature type="domain" description="ABC transmembrane type-1" evidence="15">
    <location>
        <begin position="47"/>
        <end position="244"/>
    </location>
</feature>
<evidence type="ECO:0000256" key="1">
    <source>
        <dbReference type="ARBA" id="ARBA00004141"/>
    </source>
</evidence>
<evidence type="ECO:0000259" key="16">
    <source>
        <dbReference type="PROSITE" id="PS51866"/>
    </source>
</evidence>
<dbReference type="InterPro" id="IPR003593">
    <property type="entry name" value="AAA+_ATPase"/>
</dbReference>
<dbReference type="GO" id="GO:0005524">
    <property type="term" value="F:ATP binding"/>
    <property type="evidence" value="ECO:0007669"/>
    <property type="project" value="UniProtKB-KW"/>
</dbReference>
<dbReference type="SMART" id="SM00382">
    <property type="entry name" value="AAA"/>
    <property type="match status" value="1"/>
</dbReference>
<dbReference type="PROSITE" id="PS50893">
    <property type="entry name" value="ABC_TRANSPORTER_2"/>
    <property type="match status" value="1"/>
</dbReference>
<name>A0AAX1LC79_9CORY</name>
<keyword evidence="5 13" id="KW-0812">Transmembrane</keyword>
<dbReference type="SUPFAM" id="SSF52540">
    <property type="entry name" value="P-loop containing nucleoside triphosphate hydrolases"/>
    <property type="match status" value="1"/>
</dbReference>
<sequence length="580" mass="60560">MGSARFVKPLAWVGLIILIGPIVALAIRVPWLRFPEIVVRPETLEMVSITLSSAAWSTVITTLLGVPIALLLRGKKLVRIFVLLPLAMPPVVGGLALTALIGRRGITAPILDALGLQFAFAYPGVVASHIFVSLPFVVVAVDGALRTMDREIERSALGLGMSRSTVLNKITLPAIAAPLATGAGLAFARSLGEFGTTITFAGSMPGKTRTLPLGIYLEREIDPDAALAMAALLIGIALVVLVLATLPSLLQKSYKPTVRTIGDIDVERVRALSTPADTTHAGEFIVIIGPNGAGKTTYMRTLDGVLLTQNPGLPRTCTVKKALEMVTKDADAWISAAGLADLSDVPVPALSGGQAAHVALVRALATRPARLLLDEPLAAIDVARASAWRTVLHAVSKDRQTMLVTHNPTDIYALATSVIVIEGGKVAAQAPVEEILRVPPTQFVADLTGLNRITGTINSVHDGIVTLGDVSGVAGEDVPWDTLVPGAQAVAVFAPEAAILRLYSKEQNGSGPQESARNHWSGVVSGIAHSGGKINISVTIAGGNEVTVPITPASFADLALDYGTRVSVVAKALATSVYPR</sequence>
<gene>
    <name evidence="17" type="ORF">I6J21_05070</name>
</gene>
<evidence type="ECO:0000256" key="9">
    <source>
        <dbReference type="ARBA" id="ARBA00023032"/>
    </source>
</evidence>
<evidence type="ECO:0000313" key="18">
    <source>
        <dbReference type="Proteomes" id="UP000617681"/>
    </source>
</evidence>
<dbReference type="PANTHER" id="PTHR30406:SF8">
    <property type="entry name" value="SULFATE TRANSPORT SYSTEM PERMEASE PROTEIN CYST"/>
    <property type="match status" value="1"/>
</dbReference>
<dbReference type="Gene3D" id="2.40.50.100">
    <property type="match status" value="1"/>
</dbReference>
<comment type="function">
    <text evidence="11">Part of the ABC transporter complex CysAWTP (TC 3.A.1.6.1) involved in sulfate/thiosulfate import. Probably responsible for the translocation of the substrate across the membrane.</text>
</comment>
<evidence type="ECO:0000256" key="7">
    <source>
        <dbReference type="ARBA" id="ARBA00022840"/>
    </source>
</evidence>
<dbReference type="GO" id="GO:0015689">
    <property type="term" value="P:molybdate ion transport"/>
    <property type="evidence" value="ECO:0007669"/>
    <property type="project" value="InterPro"/>
</dbReference>
<dbReference type="SUPFAM" id="SSF161098">
    <property type="entry name" value="MetI-like"/>
    <property type="match status" value="1"/>
</dbReference>
<comment type="subcellular location">
    <subcellularLocation>
        <location evidence="13">Cell membrane</location>
        <topology evidence="13">Multi-pass membrane protein</topology>
    </subcellularLocation>
    <subcellularLocation>
        <location evidence="1">Membrane</location>
        <topology evidence="1">Multi-pass membrane protein</topology>
    </subcellularLocation>
</comment>
<keyword evidence="7" id="KW-0067">ATP-binding</keyword>
<dbReference type="CDD" id="cd06261">
    <property type="entry name" value="TM_PBP2"/>
    <property type="match status" value="1"/>
</dbReference>
<feature type="transmembrane region" description="Helical" evidence="13">
    <location>
        <begin position="121"/>
        <end position="145"/>
    </location>
</feature>
<evidence type="ECO:0000256" key="6">
    <source>
        <dbReference type="ARBA" id="ARBA00022741"/>
    </source>
</evidence>
<dbReference type="PROSITE" id="PS51866">
    <property type="entry name" value="MOP"/>
    <property type="match status" value="1"/>
</dbReference>
<feature type="domain" description="ABC transporter" evidence="14">
    <location>
        <begin position="256"/>
        <end position="448"/>
    </location>
</feature>
<feature type="transmembrane region" description="Helical" evidence="13">
    <location>
        <begin position="80"/>
        <end position="101"/>
    </location>
</feature>
<reference evidence="17" key="1">
    <citation type="submission" date="2021-02" db="EMBL/GenBank/DDBJ databases">
        <title>FDA dAtabase for Regulatory Grade micrObial Sequences (FDA-ARGOS): Supporting development and validation of Infectious Disease Dx tests.</title>
        <authorList>
            <person name="Sproer C."/>
            <person name="Gronow S."/>
            <person name="Severitt S."/>
            <person name="Schroder I."/>
            <person name="Tallon L."/>
            <person name="Sadzewicz L."/>
            <person name="Zhao X."/>
            <person name="Boylan J."/>
            <person name="Ott S."/>
            <person name="Bowen H."/>
            <person name="Vavikolanu K."/>
            <person name="Mehta A."/>
            <person name="Aluvathingal J."/>
            <person name="Nadendla S."/>
            <person name="Lowell S."/>
            <person name="Myers T."/>
            <person name="Yan Y."/>
            <person name="Sichtig H."/>
        </authorList>
    </citation>
    <scope>NUCLEOTIDE SEQUENCE</scope>
    <source>
        <strain evidence="17">FDAARGOS_1191</strain>
    </source>
</reference>
<evidence type="ECO:0000256" key="11">
    <source>
        <dbReference type="ARBA" id="ARBA00025323"/>
    </source>
</evidence>
<dbReference type="InterPro" id="IPR005667">
    <property type="entry name" value="Sulph_transpt2"/>
</dbReference>
<dbReference type="Gene3D" id="3.40.50.300">
    <property type="entry name" value="P-loop containing nucleotide triphosphate hydrolases"/>
    <property type="match status" value="2"/>
</dbReference>
<dbReference type="InterPro" id="IPR027417">
    <property type="entry name" value="P-loop_NTPase"/>
</dbReference>
<dbReference type="RefSeq" id="WP_005395981.1">
    <property type="nucleotide sequence ID" value="NZ_CP069534.1"/>
</dbReference>
<dbReference type="PANTHER" id="PTHR30406">
    <property type="entry name" value="SULFATE TRANSPORT SYSTEM PERMEASE PROTEIN"/>
    <property type="match status" value="1"/>
</dbReference>
<comment type="similarity">
    <text evidence="13">Belongs to the binding-protein-dependent transport system permease family.</text>
</comment>
<dbReference type="InterPro" id="IPR008995">
    <property type="entry name" value="Mo/tungstate-bd_C_term_dom"/>
</dbReference>